<dbReference type="GO" id="GO:0051539">
    <property type="term" value="F:4 iron, 4 sulfur cluster binding"/>
    <property type="evidence" value="ECO:0007669"/>
    <property type="project" value="UniProtKB-KW"/>
</dbReference>
<name>A0A3P3VU26_9GAMM</name>
<proteinExistence type="predicted"/>
<dbReference type="InterPro" id="IPR013785">
    <property type="entry name" value="Aldolase_TIM"/>
</dbReference>
<keyword evidence="3" id="KW-0949">S-adenosyl-L-methionine</keyword>
<evidence type="ECO:0000256" key="6">
    <source>
        <dbReference type="ARBA" id="ARBA00023014"/>
    </source>
</evidence>
<dbReference type="SUPFAM" id="SSF102114">
    <property type="entry name" value="Radical SAM enzymes"/>
    <property type="match status" value="1"/>
</dbReference>
<evidence type="ECO:0000256" key="1">
    <source>
        <dbReference type="ARBA" id="ARBA00001966"/>
    </source>
</evidence>
<dbReference type="SFLD" id="SFLDS00029">
    <property type="entry name" value="Radical_SAM"/>
    <property type="match status" value="1"/>
</dbReference>
<sequence length="274" mass="30106">MDPCDGLPPSGICLQPGQAVRVRRAQAVCRTHAVIDVGVNSNLPPVPLRVGGMVPMSSLDFPGQLSAVLFCQGCSWRCHYCHNPHLMAVDAEELVSWESILDFLDQRRQLLDAVVFSGGEPLLQHSLEPAIDTVREMGFRVALHSSGSIPERLAQLLPKLDWVGLDIKALPADCAAITTIASSGDKSWQSLRLLLESGVEHEVRTTVHWGLMSPQQVVALAARLKCEGVERFVLQDCRDDHCLNPDLGESWIDPAELQPLLAELGAMFKQFSFR</sequence>
<protein>
    <submittedName>
        <fullName evidence="8">Anaerobic ribonucleoside-triphosphate reductase activating protein</fullName>
    </submittedName>
</protein>
<evidence type="ECO:0000259" key="7">
    <source>
        <dbReference type="PROSITE" id="PS51918"/>
    </source>
</evidence>
<evidence type="ECO:0000313" key="9">
    <source>
        <dbReference type="Proteomes" id="UP000280792"/>
    </source>
</evidence>
<keyword evidence="9" id="KW-1185">Reference proteome</keyword>
<dbReference type="NCBIfam" id="TIGR02495">
    <property type="entry name" value="NrdG2"/>
    <property type="match status" value="1"/>
</dbReference>
<evidence type="ECO:0000256" key="3">
    <source>
        <dbReference type="ARBA" id="ARBA00022691"/>
    </source>
</evidence>
<dbReference type="GO" id="GO:0003824">
    <property type="term" value="F:catalytic activity"/>
    <property type="evidence" value="ECO:0007669"/>
    <property type="project" value="InterPro"/>
</dbReference>
<dbReference type="SFLD" id="SFLDG01094">
    <property type="entry name" value="Uncharacterised_Radical_SAM_Su"/>
    <property type="match status" value="1"/>
</dbReference>
<keyword evidence="4" id="KW-0479">Metal-binding</keyword>
<dbReference type="CDD" id="cd01335">
    <property type="entry name" value="Radical_SAM"/>
    <property type="match status" value="1"/>
</dbReference>
<dbReference type="PROSITE" id="PS51918">
    <property type="entry name" value="RADICAL_SAM"/>
    <property type="match status" value="1"/>
</dbReference>
<evidence type="ECO:0000313" key="8">
    <source>
        <dbReference type="EMBL" id="RRJ85116.1"/>
    </source>
</evidence>
<keyword evidence="5" id="KW-0408">Iron</keyword>
<evidence type="ECO:0000256" key="2">
    <source>
        <dbReference type="ARBA" id="ARBA00022485"/>
    </source>
</evidence>
<comment type="cofactor">
    <cofactor evidence="1">
        <name>[4Fe-4S] cluster</name>
        <dbReference type="ChEBI" id="CHEBI:49883"/>
    </cofactor>
</comment>
<comment type="caution">
    <text evidence="8">The sequence shown here is derived from an EMBL/GenBank/DDBJ whole genome shotgun (WGS) entry which is preliminary data.</text>
</comment>
<keyword evidence="6" id="KW-0411">Iron-sulfur</keyword>
<reference evidence="8 9" key="1">
    <citation type="submission" date="2018-08" db="EMBL/GenBank/DDBJ databases">
        <authorList>
            <person name="Khan S.A."/>
        </authorList>
    </citation>
    <scope>NUCLEOTIDE SEQUENCE [LARGE SCALE GENOMIC DNA]</scope>
    <source>
        <strain evidence="8 9">GTF-13</strain>
    </source>
</reference>
<reference evidence="8 9" key="2">
    <citation type="submission" date="2018-12" db="EMBL/GenBank/DDBJ databases">
        <title>Simiduia agarivorans gen. nov., sp. nov., a marine, agarolytic bacterium isolated from shallow coastal water from Keelung, Taiwan.</title>
        <authorList>
            <person name="Shieh W.Y."/>
        </authorList>
    </citation>
    <scope>NUCLEOTIDE SEQUENCE [LARGE SCALE GENOMIC DNA]</scope>
    <source>
        <strain evidence="8 9">GTF-13</strain>
    </source>
</reference>
<feature type="domain" description="Radical SAM core" evidence="7">
    <location>
        <begin position="60"/>
        <end position="274"/>
    </location>
</feature>
<dbReference type="InterPro" id="IPR034457">
    <property type="entry name" value="Organic_radical-activating"/>
</dbReference>
<organism evidence="8 9">
    <name type="scientific">Aestuariirhabdus litorea</name>
    <dbReference type="NCBI Taxonomy" id="2528527"/>
    <lineage>
        <taxon>Bacteria</taxon>
        <taxon>Pseudomonadati</taxon>
        <taxon>Pseudomonadota</taxon>
        <taxon>Gammaproteobacteria</taxon>
        <taxon>Oceanospirillales</taxon>
        <taxon>Aestuariirhabdaceae</taxon>
        <taxon>Aestuariirhabdus</taxon>
    </lineage>
</organism>
<dbReference type="Proteomes" id="UP000280792">
    <property type="component" value="Unassembled WGS sequence"/>
</dbReference>
<evidence type="ECO:0000256" key="5">
    <source>
        <dbReference type="ARBA" id="ARBA00023004"/>
    </source>
</evidence>
<dbReference type="InterPro" id="IPR012840">
    <property type="entry name" value="NrdG2"/>
</dbReference>
<dbReference type="InterPro" id="IPR058240">
    <property type="entry name" value="rSAM_sf"/>
</dbReference>
<accession>A0A3P3VU26</accession>
<dbReference type="RefSeq" id="WP_125015545.1">
    <property type="nucleotide sequence ID" value="NZ_QWEZ01000001.1"/>
</dbReference>
<dbReference type="PANTHER" id="PTHR30352">
    <property type="entry name" value="PYRUVATE FORMATE-LYASE-ACTIVATING ENZYME"/>
    <property type="match status" value="1"/>
</dbReference>
<dbReference type="Gene3D" id="3.20.20.70">
    <property type="entry name" value="Aldolase class I"/>
    <property type="match status" value="1"/>
</dbReference>
<dbReference type="AlphaFoldDB" id="A0A3P3VU26"/>
<gene>
    <name evidence="8" type="ORF">D0544_08630</name>
</gene>
<dbReference type="Pfam" id="PF04055">
    <property type="entry name" value="Radical_SAM"/>
    <property type="match status" value="1"/>
</dbReference>
<dbReference type="GO" id="GO:0046872">
    <property type="term" value="F:metal ion binding"/>
    <property type="evidence" value="ECO:0007669"/>
    <property type="project" value="UniProtKB-KW"/>
</dbReference>
<dbReference type="PANTHER" id="PTHR30352:SF13">
    <property type="entry name" value="GLYCYL-RADICAL ENZYME ACTIVATING ENZYME YJJW-RELATED"/>
    <property type="match status" value="1"/>
</dbReference>
<keyword evidence="2" id="KW-0004">4Fe-4S</keyword>
<evidence type="ECO:0000256" key="4">
    <source>
        <dbReference type="ARBA" id="ARBA00022723"/>
    </source>
</evidence>
<dbReference type="EMBL" id="QWEZ01000001">
    <property type="protein sequence ID" value="RRJ85116.1"/>
    <property type="molecule type" value="Genomic_DNA"/>
</dbReference>
<dbReference type="InterPro" id="IPR007197">
    <property type="entry name" value="rSAM"/>
</dbReference>